<dbReference type="Gene3D" id="3.40.190.10">
    <property type="entry name" value="Periplasmic binding protein-like II"/>
    <property type="match status" value="2"/>
</dbReference>
<evidence type="ECO:0000313" key="6">
    <source>
        <dbReference type="EMBL" id="GLS90799.1"/>
    </source>
</evidence>
<feature type="signal peptide" evidence="4">
    <location>
        <begin position="1"/>
        <end position="21"/>
    </location>
</feature>
<keyword evidence="4" id="KW-0574">Periplasm</keyword>
<reference evidence="7" key="1">
    <citation type="journal article" date="2019" name="Int. J. Syst. Evol. Microbiol.">
        <title>The Global Catalogue of Microorganisms (GCM) 10K type strain sequencing project: providing services to taxonomists for standard genome sequencing and annotation.</title>
        <authorList>
            <consortium name="The Broad Institute Genomics Platform"/>
            <consortium name="The Broad Institute Genome Sequencing Center for Infectious Disease"/>
            <person name="Wu L."/>
            <person name="Ma J."/>
        </authorList>
    </citation>
    <scope>NUCLEOTIDE SEQUENCE [LARGE SCALE GENOMIC DNA]</scope>
    <source>
        <strain evidence="7">NBRC 103166</strain>
    </source>
</reference>
<evidence type="ECO:0000256" key="1">
    <source>
        <dbReference type="ARBA" id="ARBA00008725"/>
    </source>
</evidence>
<sequence length="270" mass="28387">MKKVIGLVAAMGLMTSSLSYANTAITVSGSTSVTNVMEVLGETYSNATNNNVEVQGTGSSAGIRAAKDGTSMIGMSSRAIKDSEKTADTKEVVIARDGIAVTTNNKNTVTNLSKEQISQIYRGELKNWNQVGGENKAIVVVTRDAASGTRGAFEDIMGLTRKINDIEVSAITATAQVGNGNGMVKTIVANNPYAIGYISLGSVDDSLRALSVDGVAANDENIATGEYGIARPFIVMMKNDVAPQATDFINYILSDNGQKVVAEQGYIRVQ</sequence>
<dbReference type="EMBL" id="BSPQ01000005">
    <property type="protein sequence ID" value="GLS90799.1"/>
    <property type="molecule type" value="Genomic_DNA"/>
</dbReference>
<evidence type="ECO:0000259" key="5">
    <source>
        <dbReference type="Pfam" id="PF12849"/>
    </source>
</evidence>
<dbReference type="CDD" id="cd13653">
    <property type="entry name" value="PBP2_phosphate_like_1"/>
    <property type="match status" value="1"/>
</dbReference>
<evidence type="ECO:0000256" key="3">
    <source>
        <dbReference type="ARBA" id="ARBA00022729"/>
    </source>
</evidence>
<feature type="chain" id="PRO_5044986696" description="Phosphate-binding protein" evidence="4">
    <location>
        <begin position="22"/>
        <end position="270"/>
    </location>
</feature>
<comment type="similarity">
    <text evidence="1 4">Belongs to the PstS family.</text>
</comment>
<protein>
    <recommendedName>
        <fullName evidence="4">Phosphate-binding protein</fullName>
    </recommendedName>
</protein>
<evidence type="ECO:0000313" key="7">
    <source>
        <dbReference type="Proteomes" id="UP001157353"/>
    </source>
</evidence>
<evidence type="ECO:0000256" key="2">
    <source>
        <dbReference type="ARBA" id="ARBA00022448"/>
    </source>
</evidence>
<dbReference type="Pfam" id="PF12849">
    <property type="entry name" value="PBP_like_2"/>
    <property type="match status" value="1"/>
</dbReference>
<keyword evidence="3 4" id="KW-0732">Signal</keyword>
<comment type="caution">
    <text evidence="6">The sequence shown here is derived from an EMBL/GenBank/DDBJ whole genome shotgun (WGS) entry which is preliminary data.</text>
</comment>
<keyword evidence="7" id="KW-1185">Reference proteome</keyword>
<keyword evidence="4" id="KW-0592">Phosphate transport</keyword>
<feature type="domain" description="PBP" evidence="5">
    <location>
        <begin position="22"/>
        <end position="256"/>
    </location>
</feature>
<dbReference type="NCBIfam" id="TIGR02136">
    <property type="entry name" value="ptsS_2"/>
    <property type="match status" value="1"/>
</dbReference>
<comment type="function">
    <text evidence="4">Involved in the system for phosphate transport across the cytoplasmic membrane.</text>
</comment>
<name>A0ABQ6E035_9GAMM</name>
<evidence type="ECO:0000256" key="4">
    <source>
        <dbReference type="RuleBase" id="RU367119"/>
    </source>
</evidence>
<comment type="subcellular location">
    <subcellularLocation>
        <location evidence="4">Periplasm</location>
    </subcellularLocation>
    <subcellularLocation>
        <location evidence="4">Secreted</location>
    </subcellularLocation>
</comment>
<dbReference type="InterPro" id="IPR050811">
    <property type="entry name" value="Phosphate_ABC_transporter"/>
</dbReference>
<dbReference type="SUPFAM" id="SSF53850">
    <property type="entry name" value="Periplasmic binding protein-like II"/>
    <property type="match status" value="1"/>
</dbReference>
<dbReference type="PANTHER" id="PTHR30570:SF1">
    <property type="entry name" value="PHOSPHATE-BINDING PROTEIN PSTS"/>
    <property type="match status" value="1"/>
</dbReference>
<proteinExistence type="inferred from homology"/>
<dbReference type="PANTHER" id="PTHR30570">
    <property type="entry name" value="PERIPLASMIC PHOSPHATE BINDING COMPONENT OF PHOSPHATE ABC TRANSPORTER"/>
    <property type="match status" value="1"/>
</dbReference>
<dbReference type="InterPro" id="IPR011862">
    <property type="entry name" value="Phos-bd"/>
</dbReference>
<gene>
    <name evidence="6" type="primary">pstS</name>
    <name evidence="6" type="ORF">GCM10007916_18660</name>
</gene>
<dbReference type="RefSeq" id="WP_284203917.1">
    <property type="nucleotide sequence ID" value="NZ_BSPQ01000005.1"/>
</dbReference>
<accession>A0ABQ6E035</accession>
<organism evidence="6 7">
    <name type="scientific">Psychromonas marina</name>
    <dbReference type="NCBI Taxonomy" id="88364"/>
    <lineage>
        <taxon>Bacteria</taxon>
        <taxon>Pseudomonadati</taxon>
        <taxon>Pseudomonadota</taxon>
        <taxon>Gammaproteobacteria</taxon>
        <taxon>Alteromonadales</taxon>
        <taxon>Psychromonadaceae</taxon>
        <taxon>Psychromonas</taxon>
    </lineage>
</organism>
<dbReference type="InterPro" id="IPR024370">
    <property type="entry name" value="PBP_domain"/>
</dbReference>
<keyword evidence="2 4" id="KW-0813">Transport</keyword>
<keyword evidence="4" id="KW-0964">Secreted</keyword>
<dbReference type="Proteomes" id="UP001157353">
    <property type="component" value="Unassembled WGS sequence"/>
</dbReference>